<gene>
    <name evidence="2" type="ORF">CEW83_07580</name>
</gene>
<dbReference type="EMBL" id="CP022187">
    <property type="protein sequence ID" value="AWI75096.1"/>
    <property type="molecule type" value="Genomic_DNA"/>
</dbReference>
<evidence type="ECO:0008006" key="4">
    <source>
        <dbReference type="Google" id="ProtNLM"/>
    </source>
</evidence>
<dbReference type="PANTHER" id="PTHR34801:SF6">
    <property type="entry name" value="SLL1620 PROTEIN"/>
    <property type="match status" value="1"/>
</dbReference>
<name>A0A2U8GQ06_9RHOO</name>
<evidence type="ECO:0000313" key="2">
    <source>
        <dbReference type="EMBL" id="AWI75096.1"/>
    </source>
</evidence>
<feature type="chain" id="PRO_5016167199" description="DUF1499 domain-containing protein" evidence="1">
    <location>
        <begin position="26"/>
        <end position="152"/>
    </location>
</feature>
<dbReference type="Proteomes" id="UP000244930">
    <property type="component" value="Chromosome"/>
</dbReference>
<dbReference type="PIRSF" id="PIRSF026426">
    <property type="entry name" value="DUF1499"/>
    <property type="match status" value="1"/>
</dbReference>
<keyword evidence="3" id="KW-1185">Reference proteome</keyword>
<protein>
    <recommendedName>
        <fullName evidence="4">DUF1499 domain-containing protein</fullName>
    </recommendedName>
</protein>
<evidence type="ECO:0000313" key="3">
    <source>
        <dbReference type="Proteomes" id="UP000244930"/>
    </source>
</evidence>
<dbReference type="InterPro" id="IPR010865">
    <property type="entry name" value="DUF1499"/>
</dbReference>
<feature type="signal peptide" evidence="1">
    <location>
        <begin position="1"/>
        <end position="25"/>
    </location>
</feature>
<dbReference type="Pfam" id="PF07386">
    <property type="entry name" value="DUF1499"/>
    <property type="match status" value="1"/>
</dbReference>
<evidence type="ECO:0000256" key="1">
    <source>
        <dbReference type="SAM" id="SignalP"/>
    </source>
</evidence>
<dbReference type="KEGG" id="acom:CEW83_07580"/>
<proteinExistence type="predicted"/>
<sequence>MKISRRAARIAVALLVSGCSGSVVLASDAPAAVGLEPCPPSPNCVSSQAADEGRRVAPLRYTGDVADARKRLLAVLRGMDGAQVKQDAGNEIHAEFRSAVFGFVDDVVFRFGPAGEIQLRSASRTGYYDFGANRRRVEAIRSGFDNRTEAPR</sequence>
<keyword evidence="1" id="KW-0732">Signal</keyword>
<organism evidence="2 3">
    <name type="scientific">Parazoarcus communis</name>
    <dbReference type="NCBI Taxonomy" id="41977"/>
    <lineage>
        <taxon>Bacteria</taxon>
        <taxon>Pseudomonadati</taxon>
        <taxon>Pseudomonadota</taxon>
        <taxon>Betaproteobacteria</taxon>
        <taxon>Rhodocyclales</taxon>
        <taxon>Zoogloeaceae</taxon>
        <taxon>Parazoarcus</taxon>
    </lineage>
</organism>
<dbReference type="PANTHER" id="PTHR34801">
    <property type="entry name" value="EXPRESSED PROTEIN"/>
    <property type="match status" value="1"/>
</dbReference>
<dbReference type="RefSeq" id="WP_108948804.1">
    <property type="nucleotide sequence ID" value="NZ_CP022187.1"/>
</dbReference>
<accession>A0A2U8GQ06</accession>
<dbReference type="AlphaFoldDB" id="A0A2U8GQ06"/>
<reference evidence="2 3" key="1">
    <citation type="submission" date="2017-06" db="EMBL/GenBank/DDBJ databases">
        <title>Azoarcus.</title>
        <authorList>
            <person name="Woo J.-H."/>
            <person name="Kim H.-S."/>
        </authorList>
    </citation>
    <scope>NUCLEOTIDE SEQUENCE [LARGE SCALE GENOMIC DNA]</scope>
    <source>
        <strain evidence="2 3">TSPY31</strain>
    </source>
</reference>